<evidence type="ECO:0000313" key="1">
    <source>
        <dbReference type="EMBL" id="CEG04722.1"/>
    </source>
</evidence>
<sequence>MDPIFKQLRLTRTCEQWVLDTIDMRYDTFYDTGTTSKSGRSKDLQDTESEHYGNTVAFGSNLAPPETPGVTVLYKAIGLGRLWNTSCRLLDSEGRLGHMGCLYTFPLRSIFNRS</sequence>
<reference evidence="1" key="1">
    <citation type="submission" date="2013-05" db="EMBL/GenBank/DDBJ databases">
        <title>Draft genome sequences of six wheat associated Fusarium spp. isolates.</title>
        <authorList>
            <person name="Moolhuijzen P.M."/>
            <person name="Manners J.M."/>
            <person name="Wilcox S."/>
            <person name="Bellgard M.I."/>
            <person name="Gardiner D.M."/>
        </authorList>
    </citation>
    <scope>NUCLEOTIDE SEQUENCE</scope>
    <source>
        <strain evidence="1">CS3069</strain>
    </source>
</reference>
<accession>A0A090MIB8</accession>
<dbReference type="EMBL" id="HG318966">
    <property type="protein sequence ID" value="CEG05820.1"/>
    <property type="molecule type" value="Genomic_DNA"/>
</dbReference>
<gene>
    <name evidence="1" type="ORF">BN850_0071870</name>
</gene>
<dbReference type="AlphaFoldDB" id="A0A090MIB8"/>
<name>A0A090MIB8_9HYPO</name>
<dbReference type="EMBL" id="CBMI010001923">
    <property type="protein sequence ID" value="CEG04722.1"/>
    <property type="molecule type" value="Genomic_DNA"/>
</dbReference>
<proteinExistence type="predicted"/>
<organism evidence="1">
    <name type="scientific">Fusarium clavum</name>
    <dbReference type="NCBI Taxonomy" id="2594811"/>
    <lineage>
        <taxon>Eukaryota</taxon>
        <taxon>Fungi</taxon>
        <taxon>Dikarya</taxon>
        <taxon>Ascomycota</taxon>
        <taxon>Pezizomycotina</taxon>
        <taxon>Sordariomycetes</taxon>
        <taxon>Hypocreomycetidae</taxon>
        <taxon>Hypocreales</taxon>
        <taxon>Nectriaceae</taxon>
        <taxon>Fusarium</taxon>
        <taxon>Fusarium incarnatum-equiseti species complex</taxon>
    </lineage>
</organism>
<protein>
    <submittedName>
        <fullName evidence="1">WGS project CBMI000000000 data, contig CS3069_c001925</fullName>
    </submittedName>
</protein>